<feature type="transmembrane region" description="Helical" evidence="1">
    <location>
        <begin position="48"/>
        <end position="66"/>
    </location>
</feature>
<keyword evidence="1" id="KW-1133">Transmembrane helix</keyword>
<organism evidence="2 3">
    <name type="scientific">Discina gigas</name>
    <dbReference type="NCBI Taxonomy" id="1032678"/>
    <lineage>
        <taxon>Eukaryota</taxon>
        <taxon>Fungi</taxon>
        <taxon>Dikarya</taxon>
        <taxon>Ascomycota</taxon>
        <taxon>Pezizomycotina</taxon>
        <taxon>Pezizomycetes</taxon>
        <taxon>Pezizales</taxon>
        <taxon>Discinaceae</taxon>
        <taxon>Discina</taxon>
    </lineage>
</organism>
<reference evidence="2 3" key="1">
    <citation type="submission" date="2024-02" db="EMBL/GenBank/DDBJ databases">
        <title>Discinaceae phylogenomics.</title>
        <authorList>
            <person name="Dirks A.C."/>
            <person name="James T.Y."/>
        </authorList>
    </citation>
    <scope>NUCLEOTIDE SEQUENCE [LARGE SCALE GENOMIC DNA]</scope>
    <source>
        <strain evidence="2 3">ACD0624</strain>
    </source>
</reference>
<comment type="caution">
    <text evidence="2">The sequence shown here is derived from an EMBL/GenBank/DDBJ whole genome shotgun (WGS) entry which is preliminary data.</text>
</comment>
<dbReference type="EMBL" id="JBBBZM010000070">
    <property type="protein sequence ID" value="KAL0635429.1"/>
    <property type="molecule type" value="Genomic_DNA"/>
</dbReference>
<protein>
    <submittedName>
        <fullName evidence="2">Uncharacterized protein</fullName>
    </submittedName>
</protein>
<accession>A0ABR3GHL1</accession>
<name>A0ABR3GHL1_9PEZI</name>
<gene>
    <name evidence="2" type="ORF">Q9L58_005637</name>
</gene>
<evidence type="ECO:0000256" key="1">
    <source>
        <dbReference type="SAM" id="Phobius"/>
    </source>
</evidence>
<keyword evidence="1" id="KW-0812">Transmembrane</keyword>
<proteinExistence type="predicted"/>
<dbReference type="Proteomes" id="UP001447188">
    <property type="component" value="Unassembled WGS sequence"/>
</dbReference>
<feature type="transmembrane region" description="Helical" evidence="1">
    <location>
        <begin position="78"/>
        <end position="98"/>
    </location>
</feature>
<evidence type="ECO:0000313" key="2">
    <source>
        <dbReference type="EMBL" id="KAL0635429.1"/>
    </source>
</evidence>
<evidence type="ECO:0000313" key="3">
    <source>
        <dbReference type="Proteomes" id="UP001447188"/>
    </source>
</evidence>
<keyword evidence="3" id="KW-1185">Reference proteome</keyword>
<sequence length="99" mass="11068">MKGANSDNIERANNYTSGEISEILQAASTMFNNPTHLQSSRASSELKVLIGYCLAIYYLALFVQSINLWEINLLVGPFHILGTFASWIWAFFSLPSVLH</sequence>
<keyword evidence="1" id="KW-0472">Membrane</keyword>